<dbReference type="AlphaFoldDB" id="A0A6J4VX04"/>
<gene>
    <name evidence="9" type="ORF">AVDCRST_MAG18-5175</name>
</gene>
<keyword evidence="3" id="KW-0328">Glycosyltransferase</keyword>
<feature type="transmembrane region" description="Helical" evidence="8">
    <location>
        <begin position="143"/>
        <end position="161"/>
    </location>
</feature>
<protein>
    <recommendedName>
        <fullName evidence="10">Glycosyltransferase RgtA/B/C/D-like domain-containing protein</fullName>
    </recommendedName>
</protein>
<dbReference type="GO" id="GO:0005886">
    <property type="term" value="C:plasma membrane"/>
    <property type="evidence" value="ECO:0007669"/>
    <property type="project" value="UniProtKB-SubCell"/>
</dbReference>
<feature type="transmembrane region" description="Helical" evidence="8">
    <location>
        <begin position="168"/>
        <end position="185"/>
    </location>
</feature>
<comment type="subcellular location">
    <subcellularLocation>
        <location evidence="1">Cell membrane</location>
        <topology evidence="1">Multi-pass membrane protein</topology>
    </subcellularLocation>
</comment>
<keyword evidence="4" id="KW-0808">Transferase</keyword>
<accession>A0A6J4VX04</accession>
<feature type="transmembrane region" description="Helical" evidence="8">
    <location>
        <begin position="319"/>
        <end position="345"/>
    </location>
</feature>
<dbReference type="GO" id="GO:0016763">
    <property type="term" value="F:pentosyltransferase activity"/>
    <property type="evidence" value="ECO:0007669"/>
    <property type="project" value="TreeGrafter"/>
</dbReference>
<evidence type="ECO:0000256" key="6">
    <source>
        <dbReference type="ARBA" id="ARBA00022989"/>
    </source>
</evidence>
<evidence type="ECO:0000256" key="3">
    <source>
        <dbReference type="ARBA" id="ARBA00022676"/>
    </source>
</evidence>
<dbReference type="InterPro" id="IPR050297">
    <property type="entry name" value="LipidA_mod_glycosyltrf_83"/>
</dbReference>
<reference evidence="9" key="1">
    <citation type="submission" date="2020-02" db="EMBL/GenBank/DDBJ databases">
        <authorList>
            <person name="Meier V. D."/>
        </authorList>
    </citation>
    <scope>NUCLEOTIDE SEQUENCE</scope>
    <source>
        <strain evidence="9">AVDCRST_MAG18</strain>
    </source>
</reference>
<keyword evidence="6 8" id="KW-1133">Transmembrane helix</keyword>
<organism evidence="9">
    <name type="scientific">uncultured Thermomicrobiales bacterium</name>
    <dbReference type="NCBI Taxonomy" id="1645740"/>
    <lineage>
        <taxon>Bacteria</taxon>
        <taxon>Pseudomonadati</taxon>
        <taxon>Thermomicrobiota</taxon>
        <taxon>Thermomicrobia</taxon>
        <taxon>Thermomicrobiales</taxon>
        <taxon>environmental samples</taxon>
    </lineage>
</organism>
<evidence type="ECO:0000256" key="7">
    <source>
        <dbReference type="ARBA" id="ARBA00023136"/>
    </source>
</evidence>
<dbReference type="GO" id="GO:0009103">
    <property type="term" value="P:lipopolysaccharide biosynthetic process"/>
    <property type="evidence" value="ECO:0007669"/>
    <property type="project" value="UniProtKB-ARBA"/>
</dbReference>
<dbReference type="PANTHER" id="PTHR33908">
    <property type="entry name" value="MANNOSYLTRANSFERASE YKCB-RELATED"/>
    <property type="match status" value="1"/>
</dbReference>
<name>A0A6J4VX04_9BACT</name>
<feature type="transmembrane region" description="Helical" evidence="8">
    <location>
        <begin position="407"/>
        <end position="426"/>
    </location>
</feature>
<evidence type="ECO:0000256" key="8">
    <source>
        <dbReference type="SAM" id="Phobius"/>
    </source>
</evidence>
<evidence type="ECO:0000256" key="2">
    <source>
        <dbReference type="ARBA" id="ARBA00022475"/>
    </source>
</evidence>
<evidence type="ECO:0000256" key="4">
    <source>
        <dbReference type="ARBA" id="ARBA00022679"/>
    </source>
</evidence>
<feature type="transmembrane region" description="Helical" evidence="8">
    <location>
        <begin position="468"/>
        <end position="489"/>
    </location>
</feature>
<feature type="transmembrane region" description="Helical" evidence="8">
    <location>
        <begin position="191"/>
        <end position="210"/>
    </location>
</feature>
<feature type="transmembrane region" description="Helical" evidence="8">
    <location>
        <begin position="113"/>
        <end position="131"/>
    </location>
</feature>
<evidence type="ECO:0008006" key="10">
    <source>
        <dbReference type="Google" id="ProtNLM"/>
    </source>
</evidence>
<proteinExistence type="predicted"/>
<evidence type="ECO:0000256" key="5">
    <source>
        <dbReference type="ARBA" id="ARBA00022692"/>
    </source>
</evidence>
<keyword evidence="2" id="KW-1003">Cell membrane</keyword>
<feature type="transmembrane region" description="Helical" evidence="8">
    <location>
        <begin position="266"/>
        <end position="285"/>
    </location>
</feature>
<sequence>MKLLTAPAPVTAAPAARAHLARRLAPSLCGAIALALLTLLFFALTAADGIVSTNDGSHYALTKALAADGTVRIDRYVNYAAIQPRQGTPTPDDYRDVSFYGGHFYSDRPPGTAFLAVPFYWLGGLVARVAGRADLDLPLRYVTILPPLLGAAAALALFLLARGIGAGPAAAIATAATGALTTLLLKYATLLYSHIAGAAFVTAALAAILLAERKPGWVWSTILGGLLLGYAGVAEYPNLPLVAPVGLYLVWRAWREGVGWRGPLAFAAGWLPPVLLLACYQWIAFGRPWRTSYTFQFYFDWSRSPLTTYVTPPSTGLRWLLFGEVGLFVVTPALLLALWGLALLARRSPARAALLLGVALTILLPTAMHRTYYGGGSRDTRYLLAIVPTLYAPLALWFDWVVRPRRLAGRVCLLAGAAILAVWGLGRSYLSLLAMFGHRAAEYTPEQAWRLLGRNWRDLAVLAPGLPLLHYCVVLVIPLIGLLWSAWAWRALLRPSRG</sequence>
<evidence type="ECO:0000256" key="1">
    <source>
        <dbReference type="ARBA" id="ARBA00004651"/>
    </source>
</evidence>
<feature type="transmembrane region" description="Helical" evidence="8">
    <location>
        <begin position="28"/>
        <end position="47"/>
    </location>
</feature>
<keyword evidence="7 8" id="KW-0472">Membrane</keyword>
<dbReference type="PANTHER" id="PTHR33908:SF11">
    <property type="entry name" value="MEMBRANE PROTEIN"/>
    <property type="match status" value="1"/>
</dbReference>
<keyword evidence="5 8" id="KW-0812">Transmembrane</keyword>
<feature type="transmembrane region" description="Helical" evidence="8">
    <location>
        <begin position="382"/>
        <end position="400"/>
    </location>
</feature>
<feature type="transmembrane region" description="Helical" evidence="8">
    <location>
        <begin position="352"/>
        <end position="370"/>
    </location>
</feature>
<dbReference type="EMBL" id="CADCWN010000418">
    <property type="protein sequence ID" value="CAA9590772.1"/>
    <property type="molecule type" value="Genomic_DNA"/>
</dbReference>
<evidence type="ECO:0000313" key="9">
    <source>
        <dbReference type="EMBL" id="CAA9590772.1"/>
    </source>
</evidence>